<dbReference type="PANTHER" id="PTHR35161:SF17">
    <property type="entry name" value="FUNGAL-TYPE PROTEIN KINASE DOMAIN-CONTAINING PROTEIN"/>
    <property type="match status" value="1"/>
</dbReference>
<gene>
    <name evidence="1" type="ORF">BAE44_0011649</name>
</gene>
<evidence type="ECO:0000313" key="2">
    <source>
        <dbReference type="Proteomes" id="UP000095767"/>
    </source>
</evidence>
<name>A0A1E5VQH3_9POAL</name>
<proteinExistence type="predicted"/>
<comment type="caution">
    <text evidence="1">The sequence shown here is derived from an EMBL/GenBank/DDBJ whole genome shotgun (WGS) entry which is preliminary data.</text>
</comment>
<sequence length="351" mass="39799">MSRFEALGECHTEAQREYSYDKYIDDEVGVEVEDDCISFEQFKRMNTPSVNPPAASSNYDLNYPIIGAVGTIDYKCPVTPDPTKKFILSIILGAQRVMDDDKCYEPLTSNNIVVTSEGQPLFKHLRMVRLSAAAKLAVYKSIATVITELFEGFPVPGDMQHLIDLLNSGRKEALYKIHSALVPHSDRGWLFLKAYEYVMHRADPVSQSLILLALPYLQTWRTKVDLNHVLIEAYDYVEGAYNEAPPVDESGNPIAWSETDKKLQSAKKFMDYLRNGTSHRLQRSHILTADQYETLLLVLFHMLLPKLLEAMFDHLNVGGLRKAGLLRYASPGPCLCALCFQYVDLVILFFF</sequence>
<dbReference type="Proteomes" id="UP000095767">
    <property type="component" value="Unassembled WGS sequence"/>
</dbReference>
<reference evidence="1 2" key="1">
    <citation type="submission" date="2016-09" db="EMBL/GenBank/DDBJ databases">
        <title>The draft genome of Dichanthelium oligosanthes: A C3 panicoid grass species.</title>
        <authorList>
            <person name="Studer A.J."/>
            <person name="Schnable J.C."/>
            <person name="Brutnell T.P."/>
        </authorList>
    </citation>
    <scope>NUCLEOTIDE SEQUENCE [LARGE SCALE GENOMIC DNA]</scope>
    <source>
        <strain evidence="2">cv. Kellogg 1175</strain>
        <tissue evidence="1">Leaf</tissue>
    </source>
</reference>
<accession>A0A1E5VQH3</accession>
<dbReference type="PANTHER" id="PTHR35161">
    <property type="entry name" value="OS02G0303100 PROTEIN"/>
    <property type="match status" value="1"/>
</dbReference>
<organism evidence="1 2">
    <name type="scientific">Dichanthelium oligosanthes</name>
    <dbReference type="NCBI Taxonomy" id="888268"/>
    <lineage>
        <taxon>Eukaryota</taxon>
        <taxon>Viridiplantae</taxon>
        <taxon>Streptophyta</taxon>
        <taxon>Embryophyta</taxon>
        <taxon>Tracheophyta</taxon>
        <taxon>Spermatophyta</taxon>
        <taxon>Magnoliopsida</taxon>
        <taxon>Liliopsida</taxon>
        <taxon>Poales</taxon>
        <taxon>Poaceae</taxon>
        <taxon>PACMAD clade</taxon>
        <taxon>Panicoideae</taxon>
        <taxon>Panicodae</taxon>
        <taxon>Paniceae</taxon>
        <taxon>Dichantheliinae</taxon>
        <taxon>Dichanthelium</taxon>
    </lineage>
</organism>
<dbReference type="STRING" id="888268.A0A1E5VQH3"/>
<dbReference type="AlphaFoldDB" id="A0A1E5VQH3"/>
<dbReference type="EMBL" id="LWDX02032770">
    <property type="protein sequence ID" value="OEL27332.1"/>
    <property type="molecule type" value="Genomic_DNA"/>
</dbReference>
<keyword evidence="2" id="KW-1185">Reference proteome</keyword>
<protein>
    <submittedName>
        <fullName evidence="1">Uncharacterized protein</fullName>
    </submittedName>
</protein>
<evidence type="ECO:0000313" key="1">
    <source>
        <dbReference type="EMBL" id="OEL27332.1"/>
    </source>
</evidence>
<dbReference type="OrthoDB" id="10387838at2759"/>